<evidence type="ECO:0000313" key="1">
    <source>
        <dbReference type="EMBL" id="CAB4551949.1"/>
    </source>
</evidence>
<gene>
    <name evidence="1" type="ORF">UFOPK1440_01207</name>
</gene>
<organism evidence="1">
    <name type="scientific">freshwater metagenome</name>
    <dbReference type="NCBI Taxonomy" id="449393"/>
    <lineage>
        <taxon>unclassified sequences</taxon>
        <taxon>metagenomes</taxon>
        <taxon>ecological metagenomes</taxon>
    </lineage>
</organism>
<proteinExistence type="predicted"/>
<sequence length="83" mass="9858">MEEAERVGYYEYYRVIESSKIEVFNRAWKNSIRTRYLLVVDELVPASEKPITTYAWDWLFEGNAKTVDSAIVKGILLPEYRNY</sequence>
<dbReference type="AlphaFoldDB" id="A0A6J6CNM6"/>
<reference evidence="1" key="1">
    <citation type="submission" date="2020-05" db="EMBL/GenBank/DDBJ databases">
        <authorList>
            <person name="Chiriac C."/>
            <person name="Salcher M."/>
            <person name="Ghai R."/>
            <person name="Kavagutti S V."/>
        </authorList>
    </citation>
    <scope>NUCLEOTIDE SEQUENCE</scope>
</reference>
<dbReference type="EMBL" id="CAEZSP010000107">
    <property type="protein sequence ID" value="CAB4551949.1"/>
    <property type="molecule type" value="Genomic_DNA"/>
</dbReference>
<name>A0A6J6CNM6_9ZZZZ</name>
<accession>A0A6J6CNM6</accession>
<protein>
    <submittedName>
        <fullName evidence="1">Unannotated protein</fullName>
    </submittedName>
</protein>